<evidence type="ECO:0000256" key="4">
    <source>
        <dbReference type="ARBA" id="ARBA00022691"/>
    </source>
</evidence>
<dbReference type="PANTHER" id="PTHR43667:SF1">
    <property type="entry name" value="CYCLOPROPANE-FATTY-ACYL-PHOSPHOLIPID SYNTHASE"/>
    <property type="match status" value="1"/>
</dbReference>
<evidence type="ECO:0000256" key="3">
    <source>
        <dbReference type="ARBA" id="ARBA00022679"/>
    </source>
</evidence>
<dbReference type="AlphaFoldDB" id="A0AAW7XHM5"/>
<evidence type="ECO:0000256" key="7">
    <source>
        <dbReference type="SAM" id="MobiDB-lite"/>
    </source>
</evidence>
<dbReference type="GO" id="GO:0008825">
    <property type="term" value="F:cyclopropane-fatty-acyl-phospholipid synthase activity"/>
    <property type="evidence" value="ECO:0007669"/>
    <property type="project" value="UniProtKB-EC"/>
</dbReference>
<dbReference type="InterPro" id="IPR003333">
    <property type="entry name" value="CMAS"/>
</dbReference>
<feature type="active site" evidence="6">
    <location>
        <position position="371"/>
    </location>
</feature>
<keyword evidence="4" id="KW-0949">S-adenosyl-L-methionine</keyword>
<sequence>MAVTADRITREFSPNSPSTPNHREMVIDSTRKAEYWLAKQLDKAGITLNGSNPWDPQIHNRQVFHRVLSEGSIGIGESYMDGWWDCEQVDELMTRAMTAQLDETLTGRWTFIKHWLAARLMNRQSIKRAFQVGEQHYDAGNDLYTAMLDPTMAYSCGYWQEANSLHEAQQAKLNLVCQKLQLKQDDSVLEIGCGWGSFAELAATRYGAKITGLTISKEQKRLADERCNHLPVDILLQDYRHHDGLYDKLVSIGMFEHVGQKNYDTYMRSAHRLMKDEGIFVLHTIGKDKSDLGTDPWIDKYIFRNGAIPSLRQISAACEPYFVVEDVHNFGQDYDRTLMAWHDNFERAWPMLSTAYDNRFYRMWSYYLKCCAGSFRSRSLQLYQVVLRKRLTPMDRYKSPR</sequence>
<accession>A0AAW7XHM5</accession>
<feature type="region of interest" description="Disordered" evidence="7">
    <location>
        <begin position="1"/>
        <end position="23"/>
    </location>
</feature>
<dbReference type="PIRSF" id="PIRSF003085">
    <property type="entry name" value="CMAS"/>
    <property type="match status" value="1"/>
</dbReference>
<keyword evidence="3 8" id="KW-0808">Transferase</keyword>
<protein>
    <submittedName>
        <fullName evidence="8">Cyclopropane fatty acyl phospholipid synthase</fullName>
        <ecNumber evidence="8">2.1.1.79</ecNumber>
    </submittedName>
</protein>
<comment type="similarity">
    <text evidence="1">Belongs to the CFA/CMAS family.</text>
</comment>
<dbReference type="RefSeq" id="WP_303548368.1">
    <property type="nucleotide sequence ID" value="NZ_JAUOPG010000001.1"/>
</dbReference>
<evidence type="ECO:0000313" key="9">
    <source>
        <dbReference type="Proteomes" id="UP001169862"/>
    </source>
</evidence>
<evidence type="ECO:0000313" key="8">
    <source>
        <dbReference type="EMBL" id="MDO6452370.1"/>
    </source>
</evidence>
<dbReference type="Pfam" id="PF02353">
    <property type="entry name" value="CMAS"/>
    <property type="match status" value="1"/>
</dbReference>
<dbReference type="Proteomes" id="UP001169862">
    <property type="component" value="Unassembled WGS sequence"/>
</dbReference>
<comment type="caution">
    <text evidence="8">The sequence shown here is derived from an EMBL/GenBank/DDBJ whole genome shotgun (WGS) entry which is preliminary data.</text>
</comment>
<dbReference type="NCBIfam" id="NF008686">
    <property type="entry name" value="PRK11705.1"/>
    <property type="match status" value="1"/>
</dbReference>
<dbReference type="EMBL" id="JAUOPG010000001">
    <property type="protein sequence ID" value="MDO6452370.1"/>
    <property type="molecule type" value="Genomic_DNA"/>
</dbReference>
<evidence type="ECO:0000256" key="6">
    <source>
        <dbReference type="PIRSR" id="PIRSR003085-1"/>
    </source>
</evidence>
<dbReference type="GO" id="GO:0032259">
    <property type="term" value="P:methylation"/>
    <property type="evidence" value="ECO:0007669"/>
    <property type="project" value="UniProtKB-KW"/>
</dbReference>
<keyword evidence="5" id="KW-0443">Lipid metabolism</keyword>
<evidence type="ECO:0000256" key="2">
    <source>
        <dbReference type="ARBA" id="ARBA00022603"/>
    </source>
</evidence>
<dbReference type="InterPro" id="IPR050723">
    <property type="entry name" value="CFA/CMAS"/>
</dbReference>
<dbReference type="GO" id="GO:0008610">
    <property type="term" value="P:lipid biosynthetic process"/>
    <property type="evidence" value="ECO:0007669"/>
    <property type="project" value="InterPro"/>
</dbReference>
<dbReference type="SUPFAM" id="SSF53335">
    <property type="entry name" value="S-adenosyl-L-methionine-dependent methyltransferases"/>
    <property type="match status" value="1"/>
</dbReference>
<name>A0AAW7XHM5_9GAMM</name>
<dbReference type="EC" id="2.1.1.79" evidence="8"/>
<organism evidence="8 9">
    <name type="scientific">Neptunomonas phycophila</name>
    <dbReference type="NCBI Taxonomy" id="1572645"/>
    <lineage>
        <taxon>Bacteria</taxon>
        <taxon>Pseudomonadati</taxon>
        <taxon>Pseudomonadota</taxon>
        <taxon>Gammaproteobacteria</taxon>
        <taxon>Oceanospirillales</taxon>
        <taxon>Oceanospirillaceae</taxon>
        <taxon>Neptunomonas</taxon>
    </lineage>
</organism>
<evidence type="ECO:0000256" key="5">
    <source>
        <dbReference type="ARBA" id="ARBA00023098"/>
    </source>
</evidence>
<dbReference type="Gene3D" id="3.40.50.150">
    <property type="entry name" value="Vaccinia Virus protein VP39"/>
    <property type="match status" value="1"/>
</dbReference>
<proteinExistence type="inferred from homology"/>
<dbReference type="InterPro" id="IPR029063">
    <property type="entry name" value="SAM-dependent_MTases_sf"/>
</dbReference>
<reference evidence="8" key="1">
    <citation type="submission" date="2023-07" db="EMBL/GenBank/DDBJ databases">
        <title>Genome content predicts the carbon catabolic preferences of heterotrophic bacteria.</title>
        <authorList>
            <person name="Gralka M."/>
        </authorList>
    </citation>
    <scope>NUCLEOTIDE SEQUENCE</scope>
    <source>
        <strain evidence="8">I2M16</strain>
    </source>
</reference>
<gene>
    <name evidence="8" type="primary">cfa</name>
    <name evidence="8" type="ORF">Q4490_02225</name>
</gene>
<dbReference type="PANTHER" id="PTHR43667">
    <property type="entry name" value="CYCLOPROPANE-FATTY-ACYL-PHOSPHOLIPID SYNTHASE"/>
    <property type="match status" value="1"/>
</dbReference>
<evidence type="ECO:0000256" key="1">
    <source>
        <dbReference type="ARBA" id="ARBA00010815"/>
    </source>
</evidence>
<dbReference type="CDD" id="cd02440">
    <property type="entry name" value="AdoMet_MTases"/>
    <property type="match status" value="1"/>
</dbReference>
<keyword evidence="2 8" id="KW-0489">Methyltransferase</keyword>